<organism evidence="5">
    <name type="scientific">Bodo saltans virus</name>
    <dbReference type="NCBI Taxonomy" id="2024608"/>
    <lineage>
        <taxon>Viruses</taxon>
        <taxon>Varidnaviria</taxon>
        <taxon>Bamfordvirae</taxon>
        <taxon>Nucleocytoviricota</taxon>
        <taxon>Megaviricetes</taxon>
        <taxon>Imitervirales</taxon>
        <taxon>Mimiviridae</taxon>
        <taxon>Klosneuvirinae</taxon>
        <taxon>Theiavirus</taxon>
        <taxon>Theiavirus salishense</taxon>
    </lineage>
</organism>
<dbReference type="EMBL" id="MF782455">
    <property type="protein sequence ID" value="ATZ80194.1"/>
    <property type="molecule type" value="Genomic_DNA"/>
</dbReference>
<name>A0A2H4UTJ0_9VIRU</name>
<accession>A0A2H4UTJ0</accession>
<proteinExistence type="predicted"/>
<dbReference type="InterPro" id="IPR014818">
    <property type="entry name" value="Phage/plasmid_primase_P4_C"/>
</dbReference>
<keyword evidence="1" id="KW-1133">Transmembrane helix</keyword>
<keyword evidence="5" id="KW-0547">Nucleotide-binding</keyword>
<dbReference type="InterPro" id="IPR003615">
    <property type="entry name" value="HNH_nuc"/>
</dbReference>
<dbReference type="Pfam" id="PF08706">
    <property type="entry name" value="D5_N"/>
    <property type="match status" value="1"/>
</dbReference>
<feature type="transmembrane region" description="Helical" evidence="1">
    <location>
        <begin position="524"/>
        <end position="544"/>
    </location>
</feature>
<reference evidence="5" key="1">
    <citation type="journal article" date="2017" name="Elife">
        <title>The kinetoplastid-infecting Bodo saltans virus (BsV), a window into the most abundant giant viruses in the sea.</title>
        <authorList>
            <person name="Deeg C.M."/>
            <person name="Chow C.-E.T."/>
            <person name="Suttle C.A."/>
        </authorList>
    </citation>
    <scope>NUCLEOTIDE SEQUENCE</scope>
    <source>
        <strain evidence="5">NG1</strain>
    </source>
</reference>
<feature type="domain" description="HNH endonuclease 5" evidence="4">
    <location>
        <begin position="28"/>
        <end position="82"/>
    </location>
</feature>
<evidence type="ECO:0000313" key="6">
    <source>
        <dbReference type="Proteomes" id="UP000240325"/>
    </source>
</evidence>
<dbReference type="Pfam" id="PF14279">
    <property type="entry name" value="HNH_5"/>
    <property type="match status" value="1"/>
</dbReference>
<dbReference type="InterPro" id="IPR029471">
    <property type="entry name" value="HNH_5"/>
</dbReference>
<dbReference type="InterPro" id="IPR002559">
    <property type="entry name" value="Transposase_11"/>
</dbReference>
<dbReference type="Pfam" id="PF01609">
    <property type="entry name" value="DDE_Tnp_1"/>
    <property type="match status" value="1"/>
</dbReference>
<keyword evidence="1" id="KW-0472">Membrane</keyword>
<dbReference type="Gene3D" id="1.10.30.50">
    <property type="match status" value="1"/>
</dbReference>
<dbReference type="GO" id="GO:0003677">
    <property type="term" value="F:DNA binding"/>
    <property type="evidence" value="ECO:0007669"/>
    <property type="project" value="InterPro"/>
</dbReference>
<feature type="transmembrane region" description="Helical" evidence="1">
    <location>
        <begin position="267"/>
        <end position="286"/>
    </location>
</feature>
<dbReference type="GO" id="GO:0004386">
    <property type="term" value="F:helicase activity"/>
    <property type="evidence" value="ECO:0007669"/>
    <property type="project" value="UniProtKB-KW"/>
</dbReference>
<keyword evidence="5" id="KW-0067">ATP-binding</keyword>
<evidence type="ECO:0000256" key="1">
    <source>
        <dbReference type="SAM" id="Phobius"/>
    </source>
</evidence>
<protein>
    <submittedName>
        <fullName evidence="5">D5 family helicase-transposase</fullName>
    </submittedName>
</protein>
<feature type="domain" description="Transposase IS4-like" evidence="2">
    <location>
        <begin position="400"/>
        <end position="517"/>
    </location>
</feature>
<evidence type="ECO:0000259" key="3">
    <source>
        <dbReference type="Pfam" id="PF08706"/>
    </source>
</evidence>
<feature type="domain" description="Bacteriophage/plasmid primase P4 C-terminal" evidence="3">
    <location>
        <begin position="110"/>
        <end position="254"/>
    </location>
</feature>
<sequence length="546" mass="65421">MKKEIIPKTLRIAVWNKYIGECIGKTKCLCCDSSYITQLKFECGHIIPESKGGLTNINNLLPICNDCNKSMGTKNLHEFKTKYLCNIAKKVLNIENMDKFIVDTLREIAGHYFIFVDNDLMSFNHRSKRWFRCEHNELLKQYIRDDLYDYLYQLLIDSIIRDDYLEAQIKQLKKYCKEERGLKILVDIYVTSYKYEKNEEIKFNEKYHLVGFTNGVYDLLKKEFREYNYDDYITLTTKYEYKKPKEDEIEEIKNIFDQIMPDKKKRYLLCWCGFFYFISFIFYIHLRYMKIDIYNYILDNLKKHIIVNPTNNKYSVKDIFDSIIFILKSNVSWNSVIFVNNSLIKTNAIYKHFRFLSKINFFHDILFQITNTFLKYDDSSNIFLTDTTFIFNKKCKIHNIKRNPYKCNKYGFKISVITYANLIPIDILFYGGNKNDLKILEDHLSKTLIIDKIKNSFLLADKGYKSNKLYNELQMQNTTLLIPKSKSFFPIDHKEIYKNRSHIELLFAKIKNYKRISHVFETNIISFMNFTYIAFLQLILVGYIKN</sequence>
<keyword evidence="6" id="KW-1185">Reference proteome</keyword>
<dbReference type="GO" id="GO:0006313">
    <property type="term" value="P:DNA transposition"/>
    <property type="evidence" value="ECO:0007669"/>
    <property type="project" value="InterPro"/>
</dbReference>
<evidence type="ECO:0000313" key="5">
    <source>
        <dbReference type="EMBL" id="ATZ80194.1"/>
    </source>
</evidence>
<keyword evidence="5" id="KW-0378">Hydrolase</keyword>
<gene>
    <name evidence="5" type="ORF">BMW23_0134</name>
</gene>
<evidence type="ECO:0000259" key="4">
    <source>
        <dbReference type="Pfam" id="PF14279"/>
    </source>
</evidence>
<dbReference type="Proteomes" id="UP000240325">
    <property type="component" value="Segment"/>
</dbReference>
<evidence type="ECO:0000259" key="2">
    <source>
        <dbReference type="Pfam" id="PF01609"/>
    </source>
</evidence>
<keyword evidence="1" id="KW-0812">Transmembrane</keyword>
<keyword evidence="5" id="KW-0347">Helicase</keyword>
<dbReference type="CDD" id="cd00085">
    <property type="entry name" value="HNHc"/>
    <property type="match status" value="1"/>
</dbReference>
<dbReference type="GO" id="GO:0004803">
    <property type="term" value="F:transposase activity"/>
    <property type="evidence" value="ECO:0007669"/>
    <property type="project" value="InterPro"/>
</dbReference>